<organism evidence="1 2">
    <name type="scientific">Reticulomyxa filosa</name>
    <dbReference type="NCBI Taxonomy" id="46433"/>
    <lineage>
        <taxon>Eukaryota</taxon>
        <taxon>Sar</taxon>
        <taxon>Rhizaria</taxon>
        <taxon>Retaria</taxon>
        <taxon>Foraminifera</taxon>
        <taxon>Monothalamids</taxon>
        <taxon>Reticulomyxidae</taxon>
        <taxon>Reticulomyxa</taxon>
    </lineage>
</organism>
<comment type="caution">
    <text evidence="1">The sequence shown here is derived from an EMBL/GenBank/DDBJ whole genome shotgun (WGS) entry which is preliminary data.</text>
</comment>
<proteinExistence type="predicted"/>
<protein>
    <submittedName>
        <fullName evidence="1">Uncharacterized protein</fullName>
    </submittedName>
</protein>
<keyword evidence="2" id="KW-1185">Reference proteome</keyword>
<dbReference type="AlphaFoldDB" id="X6L7M4"/>
<sequence>MGWKKYKEIRKKKKIIIKKIIINEKKIKKMYKKKKKKMDIGGLVLFLKKNKLKIKQKAFINVHYIYGIEAFVVDCVLKPHLSLTTISRCITYKLNHASNDQVQRDEFQLHSKNVWNKILFIIKAGEAIYVPLSVEDQYIITNRH</sequence>
<dbReference type="EMBL" id="ASPP01049960">
    <property type="protein sequence ID" value="ETN97360.1"/>
    <property type="molecule type" value="Genomic_DNA"/>
</dbReference>
<evidence type="ECO:0000313" key="1">
    <source>
        <dbReference type="EMBL" id="ETN97360.1"/>
    </source>
</evidence>
<evidence type="ECO:0000313" key="2">
    <source>
        <dbReference type="Proteomes" id="UP000023152"/>
    </source>
</evidence>
<dbReference type="Proteomes" id="UP000023152">
    <property type="component" value="Unassembled WGS sequence"/>
</dbReference>
<gene>
    <name evidence="1" type="ORF">RFI_40171</name>
</gene>
<name>X6L7M4_RETFI</name>
<accession>X6L7M4</accession>
<reference evidence="1 2" key="1">
    <citation type="journal article" date="2013" name="Curr. Biol.">
        <title>The Genome of the Foraminiferan Reticulomyxa filosa.</title>
        <authorList>
            <person name="Glockner G."/>
            <person name="Hulsmann N."/>
            <person name="Schleicher M."/>
            <person name="Noegel A.A."/>
            <person name="Eichinger L."/>
            <person name="Gallinger C."/>
            <person name="Pawlowski J."/>
            <person name="Sierra R."/>
            <person name="Euteneuer U."/>
            <person name="Pillet L."/>
            <person name="Moustafa A."/>
            <person name="Platzer M."/>
            <person name="Groth M."/>
            <person name="Szafranski K."/>
            <person name="Schliwa M."/>
        </authorList>
    </citation>
    <scope>NUCLEOTIDE SEQUENCE [LARGE SCALE GENOMIC DNA]</scope>
</reference>